<protein>
    <submittedName>
        <fullName evidence="3">Uncharacterized protein</fullName>
    </submittedName>
</protein>
<evidence type="ECO:0000313" key="7">
    <source>
        <dbReference type="Proteomes" id="UP000676336"/>
    </source>
</evidence>
<dbReference type="EMBL" id="CAJOBJ010087041">
    <property type="protein sequence ID" value="CAF4524969.1"/>
    <property type="molecule type" value="Genomic_DNA"/>
</dbReference>
<accession>A0A8S2XK60</accession>
<name>A0A8S2XK60_9BILA</name>
<dbReference type="EMBL" id="CAJOBI010136354">
    <property type="protein sequence ID" value="CAF4747343.1"/>
    <property type="molecule type" value="Genomic_DNA"/>
</dbReference>
<dbReference type="EMBL" id="CAJOBI010082172">
    <property type="protein sequence ID" value="CAF4502856.1"/>
    <property type="molecule type" value="Genomic_DNA"/>
</dbReference>
<evidence type="ECO:0000313" key="4">
    <source>
        <dbReference type="EMBL" id="CAF4524969.1"/>
    </source>
</evidence>
<dbReference type="EMBL" id="CAJOBJ010090525">
    <property type="protein sequence ID" value="CAF4540734.1"/>
    <property type="molecule type" value="Genomic_DNA"/>
</dbReference>
<evidence type="ECO:0000313" key="3">
    <source>
        <dbReference type="EMBL" id="CAF4502856.1"/>
    </source>
</evidence>
<feature type="region of interest" description="Disordered" evidence="1">
    <location>
        <begin position="1"/>
        <end position="59"/>
    </location>
</feature>
<feature type="non-terminal residue" evidence="3">
    <location>
        <position position="1"/>
    </location>
</feature>
<reference evidence="3" key="1">
    <citation type="submission" date="2021-02" db="EMBL/GenBank/DDBJ databases">
        <authorList>
            <person name="Nowell W R."/>
        </authorList>
    </citation>
    <scope>NUCLEOTIDE SEQUENCE</scope>
</reference>
<evidence type="ECO:0000256" key="1">
    <source>
        <dbReference type="SAM" id="MobiDB-lite"/>
    </source>
</evidence>
<dbReference type="Proteomes" id="UP000681967">
    <property type="component" value="Unassembled WGS sequence"/>
</dbReference>
<proteinExistence type="predicted"/>
<gene>
    <name evidence="2" type="ORF">BYL167_LOCUS31120</name>
    <name evidence="4" type="ORF">GIL414_LOCUS35782</name>
    <name evidence="5" type="ORF">GIL414_LOCUS36406</name>
    <name evidence="3" type="ORF">SMN809_LOCUS34991</name>
    <name evidence="6" type="ORF">SMN809_LOCUS44975</name>
</gene>
<comment type="caution">
    <text evidence="3">The sequence shown here is derived from an EMBL/GenBank/DDBJ whole genome shotgun (WGS) entry which is preliminary data.</text>
</comment>
<feature type="compositionally biased region" description="Low complexity" evidence="1">
    <location>
        <begin position="1"/>
        <end position="19"/>
    </location>
</feature>
<organism evidence="3 7">
    <name type="scientific">Rotaria magnacalcarata</name>
    <dbReference type="NCBI Taxonomy" id="392030"/>
    <lineage>
        <taxon>Eukaryota</taxon>
        <taxon>Metazoa</taxon>
        <taxon>Spiralia</taxon>
        <taxon>Gnathifera</taxon>
        <taxon>Rotifera</taxon>
        <taxon>Eurotatoria</taxon>
        <taxon>Bdelloidea</taxon>
        <taxon>Philodinida</taxon>
        <taxon>Philodinidae</taxon>
        <taxon>Rotaria</taxon>
    </lineage>
</organism>
<dbReference type="AlphaFoldDB" id="A0A8S2XK60"/>
<dbReference type="Proteomes" id="UP000681720">
    <property type="component" value="Unassembled WGS sequence"/>
</dbReference>
<evidence type="ECO:0000313" key="5">
    <source>
        <dbReference type="EMBL" id="CAF4540734.1"/>
    </source>
</evidence>
<dbReference type="Proteomes" id="UP000676336">
    <property type="component" value="Unassembled WGS sequence"/>
</dbReference>
<feature type="compositionally biased region" description="Basic and acidic residues" evidence="1">
    <location>
        <begin position="42"/>
        <end position="59"/>
    </location>
</feature>
<evidence type="ECO:0000313" key="2">
    <source>
        <dbReference type="EMBL" id="CAF4390384.1"/>
    </source>
</evidence>
<dbReference type="EMBL" id="CAJOBH010053566">
    <property type="protein sequence ID" value="CAF4390384.1"/>
    <property type="molecule type" value="Genomic_DNA"/>
</dbReference>
<evidence type="ECO:0000313" key="6">
    <source>
        <dbReference type="EMBL" id="CAF4747343.1"/>
    </source>
</evidence>
<sequence>PAIDAPPVIETPTIETPTILNTEDEDRRVPTIQANESVYEDEGPRRTQATDKPKRVSQA</sequence>
<feature type="non-terminal residue" evidence="3">
    <location>
        <position position="59"/>
    </location>
</feature>